<dbReference type="InterPro" id="IPR000608">
    <property type="entry name" value="UBC"/>
</dbReference>
<keyword evidence="2" id="KW-0808">Transferase</keyword>
<accession>A0A8G1RGZ7</accession>
<dbReference type="AlphaFoldDB" id="A0A8G1RGZ7"/>
<dbReference type="GeneID" id="63867725"/>
<evidence type="ECO:0000256" key="3">
    <source>
        <dbReference type="ARBA" id="ARBA00022695"/>
    </source>
</evidence>
<dbReference type="SUPFAM" id="SSF56399">
    <property type="entry name" value="ADP-ribosylation"/>
    <property type="match status" value="1"/>
</dbReference>
<keyword evidence="3" id="KW-0548">Nucleotidyltransferase</keyword>
<dbReference type="RefSeq" id="XP_040796686.1">
    <property type="nucleotide sequence ID" value="XM_040950390.1"/>
</dbReference>
<dbReference type="VEuPathDB" id="FungiDB:BO72DRAFT_531741"/>
<protein>
    <recommendedName>
        <fullName evidence="5">UBC core domain-containing protein</fullName>
    </recommendedName>
</protein>
<proteinExistence type="predicted"/>
<dbReference type="InterPro" id="IPR051838">
    <property type="entry name" value="ARTD_PARP"/>
</dbReference>
<evidence type="ECO:0000256" key="4">
    <source>
        <dbReference type="ARBA" id="ARBA00023027"/>
    </source>
</evidence>
<dbReference type="SUPFAM" id="SSF54495">
    <property type="entry name" value="UBC-like"/>
    <property type="match status" value="1"/>
</dbReference>
<sequence length="1055" mass="118599">MPRADFLRDARQASHPQLTGFELRQDDTFTFTYSDPTGHQSCIQLLIPDLSAYPTQHEYLIWGDEGISDPVAQTIQSIGSKYNGRPLNALLQGFLDRLTGQSDDNTMDASSEGEGYDFDTDGEMELDTDHGPDWHEVHERLRKDLQAAKHSGIKVGVLGDMQGRVIVVTSCRVARLNISNDALQLWNVSPSDYLVLLIKYPYKYYGLDDKARSNPLQKPQMYVGLCDSYKPMLASTLKALHPPGQELKDTSGTIPDPTADPALGRLRSSFVTEMLTDLFNERLLDLIQLRIDHGYSWTGAEHYYDTQQGTKPGMEDDRDPKYFVEEAWSTWIPGFVQKDDLRCIRDEKRLSLPRIAMQYALRRFTRASEFCLVCYCKTAASFQALNPYVCSKRLCLFQYLECGKGPKLEWQIVHHPEVVDLLVSFAYRRAKAKSLTDCLDLPLKVPNPNLNSKQAVQAKLVGDTLVPQGRLELKVGEWIVLTRKLRNQNEIITPIHYCVRMHNDDGSYTLSGPIYEGKDNPEPTKSGSPSVMVTLYNKDFDNLTLAEKQVMLVRLLDTLPGVASMVEFIKGSSSHRSLDAWKERISPAALYLLRWIVSSNRSCIIYDKDPEHKVAGMEGHMQFRLAQGTPDKEQEFVEAIEREVQASKKQYPTLFAWHGSPVSSWHSILRQGLHFEQCRNGRSFGDGVYLARDFRLSDGYSIRDGAEGSWPSSKLGITMAISLNEVVNCPEQFKCTSPYVVQEISWIMPRYLFVKCSRPAANTSSRKILKDVYVQDPKRTALGQNDVPVTIPLSGVRTHLSQAQRTSVGGDGGSGRKLDAGYESDATLDEDRRLLEGNDDDSDCVILDPLAVKMLRVLRSANIKLLPPPSDATSQATTRLMRELGATAALQARGSLAELGWYIDPERVDNPYQWLVALHSFDPSLPLARDLAATEDKCILLEIRFPPSFPYSPPFVRVVRPRFVPLAAGGGGHVTAGGAICMDLLTSSGWNPLYRMESVLLQVRLLISSKDPYPARLDAHQKHDYSWREAVNAFIRMCSIHNWKVPEDFGKMQAA</sequence>
<organism evidence="6 7">
    <name type="scientific">Aspergillus fijiensis CBS 313.89</name>
    <dbReference type="NCBI Taxonomy" id="1448319"/>
    <lineage>
        <taxon>Eukaryota</taxon>
        <taxon>Fungi</taxon>
        <taxon>Dikarya</taxon>
        <taxon>Ascomycota</taxon>
        <taxon>Pezizomycotina</taxon>
        <taxon>Eurotiomycetes</taxon>
        <taxon>Eurotiomycetidae</taxon>
        <taxon>Eurotiales</taxon>
        <taxon>Aspergillaceae</taxon>
        <taxon>Aspergillus</taxon>
    </lineage>
</organism>
<evidence type="ECO:0000256" key="1">
    <source>
        <dbReference type="ARBA" id="ARBA00022676"/>
    </source>
</evidence>
<dbReference type="SMART" id="SM00212">
    <property type="entry name" value="UBCc"/>
    <property type="match status" value="1"/>
</dbReference>
<name>A0A8G1RGZ7_9EURO</name>
<evidence type="ECO:0000313" key="6">
    <source>
        <dbReference type="EMBL" id="RAK72674.1"/>
    </source>
</evidence>
<reference evidence="6 7" key="1">
    <citation type="submission" date="2018-02" db="EMBL/GenBank/DDBJ databases">
        <title>The genomes of Aspergillus section Nigri reveals drivers in fungal speciation.</title>
        <authorList>
            <consortium name="DOE Joint Genome Institute"/>
            <person name="Vesth T.C."/>
            <person name="Nybo J."/>
            <person name="Theobald S."/>
            <person name="Brandl J."/>
            <person name="Frisvad J.C."/>
            <person name="Nielsen K.F."/>
            <person name="Lyhne E.K."/>
            <person name="Kogle M.E."/>
            <person name="Kuo A."/>
            <person name="Riley R."/>
            <person name="Clum A."/>
            <person name="Nolan M."/>
            <person name="Lipzen A."/>
            <person name="Salamov A."/>
            <person name="Henrissat B."/>
            <person name="Wiebenga A."/>
            <person name="De vries R.P."/>
            <person name="Grigoriev I.V."/>
            <person name="Mortensen U.H."/>
            <person name="Andersen M.R."/>
            <person name="Baker S.E."/>
        </authorList>
    </citation>
    <scope>NUCLEOTIDE SEQUENCE [LARGE SCALE GENOMIC DNA]</scope>
    <source>
        <strain evidence="6 7">CBS 313.89</strain>
    </source>
</reference>
<dbReference type="Pfam" id="PF00644">
    <property type="entry name" value="PARP"/>
    <property type="match status" value="1"/>
</dbReference>
<dbReference type="Pfam" id="PF00179">
    <property type="entry name" value="UQ_con"/>
    <property type="match status" value="1"/>
</dbReference>
<dbReference type="GO" id="GO:0016779">
    <property type="term" value="F:nucleotidyltransferase activity"/>
    <property type="evidence" value="ECO:0007669"/>
    <property type="project" value="UniProtKB-KW"/>
</dbReference>
<dbReference type="InterPro" id="IPR016135">
    <property type="entry name" value="UBQ-conjugating_enzyme/RWD"/>
</dbReference>
<dbReference type="Gene3D" id="3.90.228.10">
    <property type="match status" value="1"/>
</dbReference>
<dbReference type="CDD" id="cd23802">
    <property type="entry name" value="UBCc_UBE2Q"/>
    <property type="match status" value="1"/>
</dbReference>
<keyword evidence="7" id="KW-1185">Reference proteome</keyword>
<dbReference type="Gene3D" id="3.10.110.10">
    <property type="entry name" value="Ubiquitin Conjugating Enzyme"/>
    <property type="match status" value="1"/>
</dbReference>
<dbReference type="EMBL" id="KZ824691">
    <property type="protein sequence ID" value="RAK72674.1"/>
    <property type="molecule type" value="Genomic_DNA"/>
</dbReference>
<evidence type="ECO:0000259" key="5">
    <source>
        <dbReference type="PROSITE" id="PS50127"/>
    </source>
</evidence>
<dbReference type="PROSITE" id="PS50127">
    <property type="entry name" value="UBC_2"/>
    <property type="match status" value="1"/>
</dbReference>
<dbReference type="OrthoDB" id="109543at2759"/>
<evidence type="ECO:0000256" key="2">
    <source>
        <dbReference type="ARBA" id="ARBA00022679"/>
    </source>
</evidence>
<keyword evidence="1" id="KW-0328">Glycosyltransferase</keyword>
<feature type="domain" description="UBC core" evidence="5">
    <location>
        <begin position="875"/>
        <end position="1044"/>
    </location>
</feature>
<keyword evidence="4" id="KW-0520">NAD</keyword>
<dbReference type="GO" id="GO:0003950">
    <property type="term" value="F:NAD+ poly-ADP-ribosyltransferase activity"/>
    <property type="evidence" value="ECO:0007669"/>
    <property type="project" value="InterPro"/>
</dbReference>
<dbReference type="InterPro" id="IPR012317">
    <property type="entry name" value="Poly(ADP-ribose)pol_cat_dom"/>
</dbReference>
<dbReference type="PANTHER" id="PTHR21328">
    <property type="entry name" value="POLY ADP-RIBOSE POLYMERASE FAMILY, MEMBER PARP"/>
    <property type="match status" value="1"/>
</dbReference>
<gene>
    <name evidence="6" type="ORF">BO72DRAFT_531741</name>
</gene>
<dbReference type="Proteomes" id="UP000249789">
    <property type="component" value="Unassembled WGS sequence"/>
</dbReference>
<evidence type="ECO:0000313" key="7">
    <source>
        <dbReference type="Proteomes" id="UP000249789"/>
    </source>
</evidence>